<name>A0ABR1AQ79_POLSC</name>
<feature type="compositionally biased region" description="Basic and acidic residues" evidence="1">
    <location>
        <begin position="39"/>
        <end position="79"/>
    </location>
</feature>
<dbReference type="EMBL" id="JAWJWF010000046">
    <property type="protein sequence ID" value="KAK6624655.1"/>
    <property type="molecule type" value="Genomic_DNA"/>
</dbReference>
<evidence type="ECO:0000256" key="1">
    <source>
        <dbReference type="SAM" id="MobiDB-lite"/>
    </source>
</evidence>
<dbReference type="Proteomes" id="UP001359485">
    <property type="component" value="Unassembled WGS sequence"/>
</dbReference>
<evidence type="ECO:0000313" key="3">
    <source>
        <dbReference type="Proteomes" id="UP001359485"/>
    </source>
</evidence>
<reference evidence="2 3" key="1">
    <citation type="submission" date="2023-09" db="EMBL/GenBank/DDBJ databases">
        <title>Genomes of two closely related lineages of the louse Polyplax serrata with different host specificities.</title>
        <authorList>
            <person name="Martinu J."/>
            <person name="Tarabai H."/>
            <person name="Stefka J."/>
            <person name="Hypsa V."/>
        </authorList>
    </citation>
    <scope>NUCLEOTIDE SEQUENCE [LARGE SCALE GENOMIC DNA]</scope>
    <source>
        <strain evidence="2">98ZLc_SE</strain>
    </source>
</reference>
<protein>
    <submittedName>
        <fullName evidence="2">Uncharacterized protein</fullName>
    </submittedName>
</protein>
<sequence>MFYDLKDNFTTLSVVLNKQGACHSPLNGLTHLGVQIAQKGKEKEQKEQQIKTSEKDPNKNDLEIDNHKQGTRDIDSNINKLKEDKKKFEEELAELNGPSHE</sequence>
<comment type="caution">
    <text evidence="2">The sequence shown here is derived from an EMBL/GenBank/DDBJ whole genome shotgun (WGS) entry which is preliminary data.</text>
</comment>
<organism evidence="2 3">
    <name type="scientific">Polyplax serrata</name>
    <name type="common">Common mouse louse</name>
    <dbReference type="NCBI Taxonomy" id="468196"/>
    <lineage>
        <taxon>Eukaryota</taxon>
        <taxon>Metazoa</taxon>
        <taxon>Ecdysozoa</taxon>
        <taxon>Arthropoda</taxon>
        <taxon>Hexapoda</taxon>
        <taxon>Insecta</taxon>
        <taxon>Pterygota</taxon>
        <taxon>Neoptera</taxon>
        <taxon>Paraneoptera</taxon>
        <taxon>Psocodea</taxon>
        <taxon>Troctomorpha</taxon>
        <taxon>Phthiraptera</taxon>
        <taxon>Anoplura</taxon>
        <taxon>Polyplacidae</taxon>
        <taxon>Polyplax</taxon>
    </lineage>
</organism>
<gene>
    <name evidence="2" type="ORF">RUM44_011514</name>
</gene>
<accession>A0ABR1AQ79</accession>
<proteinExistence type="predicted"/>
<evidence type="ECO:0000313" key="2">
    <source>
        <dbReference type="EMBL" id="KAK6624655.1"/>
    </source>
</evidence>
<feature type="region of interest" description="Disordered" evidence="1">
    <location>
        <begin position="37"/>
        <end position="79"/>
    </location>
</feature>
<keyword evidence="3" id="KW-1185">Reference proteome</keyword>